<dbReference type="AlphaFoldDB" id="A0A7G5FDL9"/>
<dbReference type="EMBL" id="CP059833">
    <property type="protein sequence ID" value="QMV84710.1"/>
    <property type="molecule type" value="Genomic_DNA"/>
</dbReference>
<dbReference type="Gene3D" id="3.30.420.40">
    <property type="match status" value="2"/>
</dbReference>
<protein>
    <submittedName>
        <fullName evidence="2">ROK family protein</fullName>
    </submittedName>
</protein>
<dbReference type="Proteomes" id="UP000515570">
    <property type="component" value="Chromosome"/>
</dbReference>
<proteinExistence type="inferred from homology"/>
<dbReference type="PANTHER" id="PTHR18964">
    <property type="entry name" value="ROK (REPRESSOR, ORF, KINASE) FAMILY"/>
    <property type="match status" value="1"/>
</dbReference>
<accession>A0A7G5FDL9</accession>
<dbReference type="InterPro" id="IPR043129">
    <property type="entry name" value="ATPase_NBD"/>
</dbReference>
<dbReference type="InterPro" id="IPR000600">
    <property type="entry name" value="ROK"/>
</dbReference>
<comment type="similarity">
    <text evidence="1">Belongs to the ROK (NagC/XylR) family.</text>
</comment>
<evidence type="ECO:0000256" key="1">
    <source>
        <dbReference type="ARBA" id="ARBA00006479"/>
    </source>
</evidence>
<dbReference type="Pfam" id="PF00480">
    <property type="entry name" value="ROK"/>
    <property type="match status" value="1"/>
</dbReference>
<dbReference type="SUPFAM" id="SSF53067">
    <property type="entry name" value="Actin-like ATPase domain"/>
    <property type="match status" value="1"/>
</dbReference>
<evidence type="ECO:0000313" key="2">
    <source>
        <dbReference type="EMBL" id="QMV84710.1"/>
    </source>
</evidence>
<name>A0A7G5FDL9_9CORY</name>
<dbReference type="RefSeq" id="WP_182385517.1">
    <property type="nucleotide sequence ID" value="NZ_CP059833.1"/>
</dbReference>
<dbReference type="PANTHER" id="PTHR18964:SF149">
    <property type="entry name" value="BIFUNCTIONAL UDP-N-ACETYLGLUCOSAMINE 2-EPIMERASE_N-ACETYLMANNOSAMINE KINASE"/>
    <property type="match status" value="1"/>
</dbReference>
<sequence>MTNFACIDIGGTKIAYGLVDAATPTTVTAVGRTPTPKCDVMETVVTVVQELQRQAQLRGVSIDAIGVGAPGVIDPVAGTVVSSGPTMSGWAGTDIAAALTAHFPVPVGIHNDVRIMGLGEAVYGAGQGFSNILFVSLGTGVGGALVRGGRLLDSPHHTAGELRGIIGRGPDDKACSVEDFASGPGLARSYNTQTGLVLALPEIMQRYQAGEDTARAVIDHNMFALGEALAGFASAVDVDALIIGGGVGTIGAPILTPLTEGFRRHALHPVDTIPILPAQLGTNAPLVGAGYLAHLAYKGE</sequence>
<keyword evidence="3" id="KW-1185">Reference proteome</keyword>
<reference evidence="2 3" key="1">
    <citation type="submission" date="2020-07" db="EMBL/GenBank/DDBJ databases">
        <title>non toxigenic Corynebacterium sp. nov from a clinical source.</title>
        <authorList>
            <person name="Bernier A.-M."/>
            <person name="Bernard K."/>
        </authorList>
    </citation>
    <scope>NUCLEOTIDE SEQUENCE [LARGE SCALE GENOMIC DNA]</scope>
    <source>
        <strain evidence="3">NML 93-0612</strain>
    </source>
</reference>
<organism evidence="2 3">
    <name type="scientific">Corynebacterium hindlerae</name>
    <dbReference type="NCBI Taxonomy" id="699041"/>
    <lineage>
        <taxon>Bacteria</taxon>
        <taxon>Bacillati</taxon>
        <taxon>Actinomycetota</taxon>
        <taxon>Actinomycetes</taxon>
        <taxon>Mycobacteriales</taxon>
        <taxon>Corynebacteriaceae</taxon>
        <taxon>Corynebacterium</taxon>
    </lineage>
</organism>
<gene>
    <name evidence="2" type="ORF">HW450_10210</name>
</gene>
<evidence type="ECO:0000313" key="3">
    <source>
        <dbReference type="Proteomes" id="UP000515570"/>
    </source>
</evidence>